<protein>
    <submittedName>
        <fullName evidence="2">DUF3017 domain-containing protein</fullName>
    </submittedName>
</protein>
<keyword evidence="1" id="KW-0472">Membrane</keyword>
<dbReference type="InterPro" id="IPR021385">
    <property type="entry name" value="DUF3017"/>
</dbReference>
<sequence length="105" mass="10926">MNAAEDSRADSDQGFRAAVARNLPIVAVSVVVLAALVLVLADRWRRGAFIFGCAALLAAVLRLCLPESRVGTLSVRSRGFDVLALGCVGGAIVFLSLSIDPLGTD</sequence>
<keyword evidence="3" id="KW-1185">Reference proteome</keyword>
<keyword evidence="1" id="KW-0812">Transmembrane</keyword>
<accession>A0ABT4MKC2</accession>
<reference evidence="2" key="1">
    <citation type="submission" date="2022-12" db="EMBL/GenBank/DDBJ databases">
        <authorList>
            <person name="Krivoruchko A.V."/>
            <person name="Elkin A."/>
        </authorList>
    </citation>
    <scope>NUCLEOTIDE SEQUENCE</scope>
    <source>
        <strain evidence="2">IEGM 1391</strain>
    </source>
</reference>
<comment type="caution">
    <text evidence="2">The sequence shown here is derived from an EMBL/GenBank/DDBJ whole genome shotgun (WGS) entry which is preliminary data.</text>
</comment>
<feature type="transmembrane region" description="Helical" evidence="1">
    <location>
        <begin position="77"/>
        <end position="99"/>
    </location>
</feature>
<feature type="transmembrane region" description="Helical" evidence="1">
    <location>
        <begin position="23"/>
        <end position="41"/>
    </location>
</feature>
<evidence type="ECO:0000313" key="3">
    <source>
        <dbReference type="Proteomes" id="UP001081071"/>
    </source>
</evidence>
<dbReference type="RefSeq" id="WP_269607559.1">
    <property type="nucleotide sequence ID" value="NZ_JAPWIJ010000010.1"/>
</dbReference>
<name>A0ABT4MKC2_9NOCA</name>
<keyword evidence="1" id="KW-1133">Transmembrane helix</keyword>
<proteinExistence type="predicted"/>
<dbReference type="EMBL" id="JAPWIJ010000010">
    <property type="protein sequence ID" value="MCZ4521134.1"/>
    <property type="molecule type" value="Genomic_DNA"/>
</dbReference>
<organism evidence="2 3">
    <name type="scientific">Rhodococcus ruber</name>
    <dbReference type="NCBI Taxonomy" id="1830"/>
    <lineage>
        <taxon>Bacteria</taxon>
        <taxon>Bacillati</taxon>
        <taxon>Actinomycetota</taxon>
        <taxon>Actinomycetes</taxon>
        <taxon>Mycobacteriales</taxon>
        <taxon>Nocardiaceae</taxon>
        <taxon>Rhodococcus</taxon>
    </lineage>
</organism>
<evidence type="ECO:0000313" key="2">
    <source>
        <dbReference type="EMBL" id="MCZ4521134.1"/>
    </source>
</evidence>
<evidence type="ECO:0000256" key="1">
    <source>
        <dbReference type="SAM" id="Phobius"/>
    </source>
</evidence>
<dbReference type="Pfam" id="PF11222">
    <property type="entry name" value="DUF3017"/>
    <property type="match status" value="1"/>
</dbReference>
<feature type="transmembrane region" description="Helical" evidence="1">
    <location>
        <begin position="47"/>
        <end position="65"/>
    </location>
</feature>
<gene>
    <name evidence="2" type="ORF">O4220_21695</name>
</gene>
<dbReference type="Proteomes" id="UP001081071">
    <property type="component" value="Unassembled WGS sequence"/>
</dbReference>